<evidence type="ECO:0000256" key="8">
    <source>
        <dbReference type="RuleBase" id="RU362026"/>
    </source>
</evidence>
<evidence type="ECO:0000256" key="5">
    <source>
        <dbReference type="ARBA" id="ARBA00022747"/>
    </source>
</evidence>
<organism evidence="10 11">
    <name type="scientific">candidate division TA06 bacterium</name>
    <dbReference type="NCBI Taxonomy" id="2250710"/>
    <lineage>
        <taxon>Bacteria</taxon>
        <taxon>Bacteria division TA06</taxon>
    </lineage>
</organism>
<evidence type="ECO:0000256" key="3">
    <source>
        <dbReference type="ARBA" id="ARBA00022679"/>
    </source>
</evidence>
<evidence type="ECO:0000256" key="2">
    <source>
        <dbReference type="ARBA" id="ARBA00022603"/>
    </source>
</evidence>
<keyword evidence="3 10" id="KW-0808">Transferase</keyword>
<evidence type="ECO:0000256" key="1">
    <source>
        <dbReference type="ARBA" id="ARBA00010203"/>
    </source>
</evidence>
<dbReference type="GO" id="GO:0015667">
    <property type="term" value="F:site-specific DNA-methyltransferase (cytosine-N4-specific) activity"/>
    <property type="evidence" value="ECO:0007669"/>
    <property type="project" value="UniProtKB-EC"/>
</dbReference>
<gene>
    <name evidence="10" type="ORF">E3J62_03120</name>
</gene>
<comment type="caution">
    <text evidence="10">The sequence shown here is derived from an EMBL/GenBank/DDBJ whole genome shotgun (WGS) entry which is preliminary data.</text>
</comment>
<dbReference type="InterPro" id="IPR001091">
    <property type="entry name" value="RM_Methyltransferase"/>
</dbReference>
<keyword evidence="5" id="KW-0680">Restriction system</keyword>
<dbReference type="Pfam" id="PF01555">
    <property type="entry name" value="N6_N4_Mtase"/>
    <property type="match status" value="1"/>
</dbReference>
<reference evidence="10 11" key="1">
    <citation type="submission" date="2019-03" db="EMBL/GenBank/DDBJ databases">
        <title>Metabolic potential of uncultured bacteria and archaea associated with petroleum seepage in deep-sea sediments.</title>
        <authorList>
            <person name="Dong X."/>
            <person name="Hubert C."/>
        </authorList>
    </citation>
    <scope>NUCLEOTIDE SEQUENCE [LARGE SCALE GENOMIC DNA]</scope>
    <source>
        <strain evidence="10">E44_bin18</strain>
    </source>
</reference>
<feature type="domain" description="DNA methylase N-4/N-6" evidence="9">
    <location>
        <begin position="35"/>
        <end position="259"/>
    </location>
</feature>
<dbReference type="InterPro" id="IPR017985">
    <property type="entry name" value="MeTrfase_CN4_CS"/>
</dbReference>
<evidence type="ECO:0000313" key="10">
    <source>
        <dbReference type="EMBL" id="TET46833.1"/>
    </source>
</evidence>
<sequence>MGKMKIVSEFDQAADLVLFEGDCLHLLGDIPDGFVKLVVTSPPYNLGKPYETRLVLDDYLSQQRKVIEECVRVLHGRGSICWQVGNYVDNGEIIPLDVALYPIFSSLGLHLRNRIIWYFGHGLHASKRLSGRYEVVLWFTKGDEYTFNLDAIRIPQKYPKKKYFKGPKKGQLSGNPLGKNPGDIWEIPNVKANHVEKTIHPCQFPVELVERLILSMTNENDWVLDPFIGVGTTAIAALIHNRKALGAEIMPEYVKVAKERIHMAEKGTLRIRPMERSVYDPEIPGHNVPPKVIQLRPTSVQSKLFERPGRYSTKEEGK</sequence>
<dbReference type="InterPro" id="IPR002941">
    <property type="entry name" value="DNA_methylase_N4/N6"/>
</dbReference>
<dbReference type="GO" id="GO:0009307">
    <property type="term" value="P:DNA restriction-modification system"/>
    <property type="evidence" value="ECO:0007669"/>
    <property type="project" value="UniProtKB-KW"/>
</dbReference>
<comment type="catalytic activity">
    <reaction evidence="7">
        <text>a 2'-deoxycytidine in DNA + S-adenosyl-L-methionine = an N(4)-methyl-2'-deoxycytidine in DNA + S-adenosyl-L-homocysteine + H(+)</text>
        <dbReference type="Rhea" id="RHEA:16857"/>
        <dbReference type="Rhea" id="RHEA-COMP:11369"/>
        <dbReference type="Rhea" id="RHEA-COMP:13674"/>
        <dbReference type="ChEBI" id="CHEBI:15378"/>
        <dbReference type="ChEBI" id="CHEBI:57856"/>
        <dbReference type="ChEBI" id="CHEBI:59789"/>
        <dbReference type="ChEBI" id="CHEBI:85452"/>
        <dbReference type="ChEBI" id="CHEBI:137933"/>
        <dbReference type="EC" id="2.1.1.113"/>
    </reaction>
</comment>
<dbReference type="AlphaFoldDB" id="A0A523UWB2"/>
<comment type="similarity">
    <text evidence="1">Belongs to the N(4)/N(6)-methyltransferase family. N(4) subfamily.</text>
</comment>
<dbReference type="PROSITE" id="PS00093">
    <property type="entry name" value="N4_MTASE"/>
    <property type="match status" value="1"/>
</dbReference>
<dbReference type="Proteomes" id="UP000315525">
    <property type="component" value="Unassembled WGS sequence"/>
</dbReference>
<evidence type="ECO:0000256" key="7">
    <source>
        <dbReference type="ARBA" id="ARBA00049120"/>
    </source>
</evidence>
<dbReference type="GO" id="GO:0008170">
    <property type="term" value="F:N-methyltransferase activity"/>
    <property type="evidence" value="ECO:0007669"/>
    <property type="project" value="InterPro"/>
</dbReference>
<name>A0A523UWB2_UNCT6</name>
<evidence type="ECO:0000256" key="6">
    <source>
        <dbReference type="ARBA" id="ARBA00023125"/>
    </source>
</evidence>
<dbReference type="GO" id="GO:0003677">
    <property type="term" value="F:DNA binding"/>
    <property type="evidence" value="ECO:0007669"/>
    <property type="project" value="UniProtKB-KW"/>
</dbReference>
<keyword evidence="4" id="KW-0949">S-adenosyl-L-methionine</keyword>
<dbReference type="PRINTS" id="PR00508">
    <property type="entry name" value="S21N4MTFRASE"/>
</dbReference>
<dbReference type="GO" id="GO:0032259">
    <property type="term" value="P:methylation"/>
    <property type="evidence" value="ECO:0007669"/>
    <property type="project" value="UniProtKB-KW"/>
</dbReference>
<keyword evidence="6" id="KW-0238">DNA-binding</keyword>
<evidence type="ECO:0000259" key="9">
    <source>
        <dbReference type="Pfam" id="PF01555"/>
    </source>
</evidence>
<proteinExistence type="inferred from homology"/>
<evidence type="ECO:0000256" key="4">
    <source>
        <dbReference type="ARBA" id="ARBA00022691"/>
    </source>
</evidence>
<dbReference type="EMBL" id="SOJN01000042">
    <property type="protein sequence ID" value="TET46833.1"/>
    <property type="molecule type" value="Genomic_DNA"/>
</dbReference>
<accession>A0A523UWB2</accession>
<evidence type="ECO:0000313" key="11">
    <source>
        <dbReference type="Proteomes" id="UP000315525"/>
    </source>
</evidence>
<dbReference type="InterPro" id="IPR029063">
    <property type="entry name" value="SAM-dependent_MTases_sf"/>
</dbReference>
<protein>
    <recommendedName>
        <fullName evidence="8">Methyltransferase</fullName>
        <ecNumber evidence="8">2.1.1.-</ecNumber>
    </recommendedName>
</protein>
<keyword evidence="2 10" id="KW-0489">Methyltransferase</keyword>
<dbReference type="Gene3D" id="3.40.50.150">
    <property type="entry name" value="Vaccinia Virus protein VP39"/>
    <property type="match status" value="1"/>
</dbReference>
<dbReference type="SUPFAM" id="SSF53335">
    <property type="entry name" value="S-adenosyl-L-methionine-dependent methyltransferases"/>
    <property type="match status" value="1"/>
</dbReference>
<dbReference type="EC" id="2.1.1.-" evidence="8"/>